<feature type="region of interest" description="Disordered" evidence="10">
    <location>
        <begin position="1"/>
        <end position="61"/>
    </location>
</feature>
<dbReference type="InterPro" id="IPR000727">
    <property type="entry name" value="T_SNARE_dom"/>
</dbReference>
<protein>
    <recommendedName>
        <fullName evidence="12">t-SNARE coiled-coil homology domain-containing protein</fullName>
    </recommendedName>
</protein>
<dbReference type="Gramene" id="AET2Gv20307800.3">
    <property type="protein sequence ID" value="AET2Gv20307800.3"/>
    <property type="gene ID" value="AET2Gv20307800"/>
</dbReference>
<dbReference type="Proteomes" id="UP000015105">
    <property type="component" value="Chromosome 2D"/>
</dbReference>
<dbReference type="PROSITE" id="PS50192">
    <property type="entry name" value="T_SNARE"/>
    <property type="match status" value="1"/>
</dbReference>
<evidence type="ECO:0000256" key="11">
    <source>
        <dbReference type="SAM" id="Phobius"/>
    </source>
</evidence>
<dbReference type="SMART" id="SM00397">
    <property type="entry name" value="t_SNARE"/>
    <property type="match status" value="1"/>
</dbReference>
<dbReference type="GO" id="GO:0005789">
    <property type="term" value="C:endoplasmic reticulum membrane"/>
    <property type="evidence" value="ECO:0007669"/>
    <property type="project" value="TreeGrafter"/>
</dbReference>
<evidence type="ECO:0000256" key="6">
    <source>
        <dbReference type="ARBA" id="ARBA00023054"/>
    </source>
</evidence>
<comment type="similarity">
    <text evidence="8">Belongs to the novel plant SNARE family.</text>
</comment>
<evidence type="ECO:0000256" key="4">
    <source>
        <dbReference type="ARBA" id="ARBA00022927"/>
    </source>
</evidence>
<reference evidence="14" key="1">
    <citation type="journal article" date="2014" name="Science">
        <title>Ancient hybridizations among the ancestral genomes of bread wheat.</title>
        <authorList>
            <consortium name="International Wheat Genome Sequencing Consortium,"/>
            <person name="Marcussen T."/>
            <person name="Sandve S.R."/>
            <person name="Heier L."/>
            <person name="Spannagl M."/>
            <person name="Pfeifer M."/>
            <person name="Jakobsen K.S."/>
            <person name="Wulff B.B."/>
            <person name="Steuernagel B."/>
            <person name="Mayer K.F."/>
            <person name="Olsen O.A."/>
        </authorList>
    </citation>
    <scope>NUCLEOTIDE SEQUENCE [LARGE SCALE GENOMIC DNA]</scope>
    <source>
        <strain evidence="14">cv. AL8/78</strain>
    </source>
</reference>
<dbReference type="InterPro" id="IPR056173">
    <property type="entry name" value="Sec20_C"/>
</dbReference>
<reference evidence="13" key="5">
    <citation type="journal article" date="2021" name="G3 (Bethesda)">
        <title>Aegilops tauschii genome assembly Aet v5.0 features greater sequence contiguity and improved annotation.</title>
        <authorList>
            <person name="Wang L."/>
            <person name="Zhu T."/>
            <person name="Rodriguez J.C."/>
            <person name="Deal K.R."/>
            <person name="Dubcovsky J."/>
            <person name="McGuire P.E."/>
            <person name="Lux T."/>
            <person name="Spannagl M."/>
            <person name="Mayer K.F.X."/>
            <person name="Baldrich P."/>
            <person name="Meyers B.C."/>
            <person name="Huo N."/>
            <person name="Gu Y.Q."/>
            <person name="Zhou H."/>
            <person name="Devos K.M."/>
            <person name="Bennetzen J.L."/>
            <person name="Unver T."/>
            <person name="Budak H."/>
            <person name="Gulick P.J."/>
            <person name="Galiba G."/>
            <person name="Kalapos B."/>
            <person name="Nelson D.R."/>
            <person name="Li P."/>
            <person name="You F.M."/>
            <person name="Luo M.C."/>
            <person name="Dvorak J."/>
        </authorList>
    </citation>
    <scope>NUCLEOTIDE SEQUENCE [LARGE SCALE GENOMIC DNA]</scope>
    <source>
        <strain evidence="13">cv. AL8/78</strain>
    </source>
</reference>
<dbReference type="PANTHER" id="PTHR21230">
    <property type="entry name" value="VESICLE TRANSPORT V-SNARE PROTEIN VTI1-RELATED"/>
    <property type="match status" value="1"/>
</dbReference>
<keyword evidence="6 9" id="KW-0175">Coiled coil</keyword>
<evidence type="ECO:0000256" key="8">
    <source>
        <dbReference type="ARBA" id="ARBA00061068"/>
    </source>
</evidence>
<dbReference type="PANTHER" id="PTHR21230:SF79">
    <property type="entry name" value="T-SNARE COILED-COIL HOMOLOGY DOMAIN-CONTAINING PROTEIN"/>
    <property type="match status" value="1"/>
</dbReference>
<dbReference type="GO" id="GO:0031201">
    <property type="term" value="C:SNARE complex"/>
    <property type="evidence" value="ECO:0007669"/>
    <property type="project" value="TreeGrafter"/>
</dbReference>
<evidence type="ECO:0000256" key="9">
    <source>
        <dbReference type="SAM" id="Coils"/>
    </source>
</evidence>
<evidence type="ECO:0000313" key="13">
    <source>
        <dbReference type="EnsemblPlants" id="AET2Gv20307800.3"/>
    </source>
</evidence>
<reference evidence="14" key="2">
    <citation type="journal article" date="2017" name="Nat. Plants">
        <title>The Aegilops tauschii genome reveals multiple impacts of transposons.</title>
        <authorList>
            <person name="Zhao G."/>
            <person name="Zou C."/>
            <person name="Li K."/>
            <person name="Wang K."/>
            <person name="Li T."/>
            <person name="Gao L."/>
            <person name="Zhang X."/>
            <person name="Wang H."/>
            <person name="Yang Z."/>
            <person name="Liu X."/>
            <person name="Jiang W."/>
            <person name="Mao L."/>
            <person name="Kong X."/>
            <person name="Jiao Y."/>
            <person name="Jia J."/>
        </authorList>
    </citation>
    <scope>NUCLEOTIDE SEQUENCE [LARGE SCALE GENOMIC DNA]</scope>
    <source>
        <strain evidence="14">cv. AL8/78</strain>
    </source>
</reference>
<feature type="compositionally biased region" description="Polar residues" evidence="10">
    <location>
        <begin position="1"/>
        <end position="15"/>
    </location>
</feature>
<dbReference type="SUPFAM" id="SSF58038">
    <property type="entry name" value="SNARE fusion complex"/>
    <property type="match status" value="1"/>
</dbReference>
<dbReference type="GO" id="GO:0031902">
    <property type="term" value="C:late endosome membrane"/>
    <property type="evidence" value="ECO:0007669"/>
    <property type="project" value="TreeGrafter"/>
</dbReference>
<feature type="compositionally biased region" description="Low complexity" evidence="10">
    <location>
        <begin position="26"/>
        <end position="35"/>
    </location>
</feature>
<feature type="coiled-coil region" evidence="9">
    <location>
        <begin position="104"/>
        <end position="131"/>
    </location>
</feature>
<dbReference type="EnsemblPlants" id="AET2Gv20307800.3">
    <property type="protein sequence ID" value="AET2Gv20307800.3"/>
    <property type="gene ID" value="AET2Gv20307800"/>
</dbReference>
<dbReference type="GO" id="GO:0005484">
    <property type="term" value="F:SNAP receptor activity"/>
    <property type="evidence" value="ECO:0007669"/>
    <property type="project" value="TreeGrafter"/>
</dbReference>
<name>A0A453AYV4_AEGTS</name>
<reference evidence="13" key="4">
    <citation type="submission" date="2019-03" db="UniProtKB">
        <authorList>
            <consortium name="EnsemblPlants"/>
        </authorList>
    </citation>
    <scope>IDENTIFICATION</scope>
</reference>
<keyword evidence="7 11" id="KW-0472">Membrane</keyword>
<evidence type="ECO:0000256" key="5">
    <source>
        <dbReference type="ARBA" id="ARBA00022989"/>
    </source>
</evidence>
<reference evidence="13" key="3">
    <citation type="journal article" date="2017" name="Nature">
        <title>Genome sequence of the progenitor of the wheat D genome Aegilops tauschii.</title>
        <authorList>
            <person name="Luo M.C."/>
            <person name="Gu Y.Q."/>
            <person name="Puiu D."/>
            <person name="Wang H."/>
            <person name="Twardziok S.O."/>
            <person name="Deal K.R."/>
            <person name="Huo N."/>
            <person name="Zhu T."/>
            <person name="Wang L."/>
            <person name="Wang Y."/>
            <person name="McGuire P.E."/>
            <person name="Liu S."/>
            <person name="Long H."/>
            <person name="Ramasamy R.K."/>
            <person name="Rodriguez J.C."/>
            <person name="Van S.L."/>
            <person name="Yuan L."/>
            <person name="Wang Z."/>
            <person name="Xia Z."/>
            <person name="Xiao L."/>
            <person name="Anderson O.D."/>
            <person name="Ouyang S."/>
            <person name="Liang Y."/>
            <person name="Zimin A.V."/>
            <person name="Pertea G."/>
            <person name="Qi P."/>
            <person name="Bennetzen J.L."/>
            <person name="Dai X."/>
            <person name="Dawson M.W."/>
            <person name="Muller H.G."/>
            <person name="Kugler K."/>
            <person name="Rivarola-Duarte L."/>
            <person name="Spannagl M."/>
            <person name="Mayer K.F.X."/>
            <person name="Lu F.H."/>
            <person name="Bevan M.W."/>
            <person name="Leroy P."/>
            <person name="Li P."/>
            <person name="You F.M."/>
            <person name="Sun Q."/>
            <person name="Liu Z."/>
            <person name="Lyons E."/>
            <person name="Wicker T."/>
            <person name="Salzberg S.L."/>
            <person name="Devos K.M."/>
            <person name="Dvorak J."/>
        </authorList>
    </citation>
    <scope>NUCLEOTIDE SEQUENCE [LARGE SCALE GENOMIC DNA]</scope>
    <source>
        <strain evidence="13">cv. AL8/78</strain>
    </source>
</reference>
<keyword evidence="3 11" id="KW-0812">Transmembrane</keyword>
<feature type="transmembrane region" description="Helical" evidence="11">
    <location>
        <begin position="273"/>
        <end position="293"/>
    </location>
</feature>
<evidence type="ECO:0000313" key="14">
    <source>
        <dbReference type="Proteomes" id="UP000015105"/>
    </source>
</evidence>
<feature type="domain" description="T-SNARE coiled-coil homology" evidence="12">
    <location>
        <begin position="201"/>
        <end position="263"/>
    </location>
</feature>
<comment type="subcellular location">
    <subcellularLocation>
        <location evidence="1">Membrane</location>
        <topology evidence="1">Single-pass type IV membrane protein</topology>
    </subcellularLocation>
</comment>
<keyword evidence="5 11" id="KW-1133">Transmembrane helix</keyword>
<proteinExistence type="inferred from homology"/>
<evidence type="ECO:0000256" key="7">
    <source>
        <dbReference type="ARBA" id="ARBA00023136"/>
    </source>
</evidence>
<organism evidence="13 14">
    <name type="scientific">Aegilops tauschii subsp. strangulata</name>
    <name type="common">Goatgrass</name>
    <dbReference type="NCBI Taxonomy" id="200361"/>
    <lineage>
        <taxon>Eukaryota</taxon>
        <taxon>Viridiplantae</taxon>
        <taxon>Streptophyta</taxon>
        <taxon>Embryophyta</taxon>
        <taxon>Tracheophyta</taxon>
        <taxon>Spermatophyta</taxon>
        <taxon>Magnoliopsida</taxon>
        <taxon>Liliopsida</taxon>
        <taxon>Poales</taxon>
        <taxon>Poaceae</taxon>
        <taxon>BOP clade</taxon>
        <taxon>Pooideae</taxon>
        <taxon>Triticodae</taxon>
        <taxon>Triticeae</taxon>
        <taxon>Triticinae</taxon>
        <taxon>Aegilops</taxon>
    </lineage>
</organism>
<dbReference type="GO" id="GO:0006906">
    <property type="term" value="P:vesicle fusion"/>
    <property type="evidence" value="ECO:0007669"/>
    <property type="project" value="TreeGrafter"/>
</dbReference>
<evidence type="ECO:0000256" key="3">
    <source>
        <dbReference type="ARBA" id="ARBA00022692"/>
    </source>
</evidence>
<dbReference type="FunFam" id="1.20.5.110:FF:000021">
    <property type="entry name" value="novel plant SNARE 11"/>
    <property type="match status" value="1"/>
</dbReference>
<dbReference type="Gene3D" id="1.20.5.110">
    <property type="match status" value="1"/>
</dbReference>
<dbReference type="AlphaFoldDB" id="A0A453AYV4"/>
<feature type="compositionally biased region" description="Low complexity" evidence="10">
    <location>
        <begin position="46"/>
        <end position="61"/>
    </location>
</feature>
<dbReference type="GO" id="GO:0000149">
    <property type="term" value="F:SNARE binding"/>
    <property type="evidence" value="ECO:0007669"/>
    <property type="project" value="TreeGrafter"/>
</dbReference>
<evidence type="ECO:0000256" key="10">
    <source>
        <dbReference type="SAM" id="MobiDB-lite"/>
    </source>
</evidence>
<dbReference type="GO" id="GO:0005794">
    <property type="term" value="C:Golgi apparatus"/>
    <property type="evidence" value="ECO:0007669"/>
    <property type="project" value="TreeGrafter"/>
</dbReference>
<dbReference type="GO" id="GO:0012507">
    <property type="term" value="C:ER to Golgi transport vesicle membrane"/>
    <property type="evidence" value="ECO:0007669"/>
    <property type="project" value="TreeGrafter"/>
</dbReference>
<evidence type="ECO:0000256" key="1">
    <source>
        <dbReference type="ARBA" id="ARBA00004211"/>
    </source>
</evidence>
<sequence length="327" mass="36199">SSQLGSHDSSPQIQRLRSPHQPLPLAPTAALLAPTGRAAPSRNRADPPLGGAGDPAAAMAASDVPMSPELEQVDGEIQDIFRALHNGFQKIDKMKDSNRQSKQLEELTGKMRECKRLIKEFDRVLKDEEKRNTSEVNKQLNDKKQFMIKELNSYVTMRKTYQSSLGNKRIELFDAGNDQVAEDNVQMASEMSNQQLIDSGMKQMDQTDQAIERSKMVVAQTVEVGAQTATTLTQQTDQMKRIGNELDSVHFSLKKASQMVKEIGRQVATDKCIMGFLFLIVCGVIAIIVVKIVNPHNKSIPDIPGLAPPAPPAQNRKLLSVDPFRML</sequence>
<dbReference type="GO" id="GO:0015031">
    <property type="term" value="P:protein transport"/>
    <property type="evidence" value="ECO:0007669"/>
    <property type="project" value="UniProtKB-KW"/>
</dbReference>
<keyword evidence="4" id="KW-0653">Protein transport</keyword>
<keyword evidence="2" id="KW-0813">Transport</keyword>
<evidence type="ECO:0000256" key="2">
    <source>
        <dbReference type="ARBA" id="ARBA00022448"/>
    </source>
</evidence>
<keyword evidence="14" id="KW-1185">Reference proteome</keyword>
<dbReference type="Pfam" id="PF03908">
    <property type="entry name" value="Sec20"/>
    <property type="match status" value="1"/>
</dbReference>
<evidence type="ECO:0000259" key="12">
    <source>
        <dbReference type="PROSITE" id="PS50192"/>
    </source>
</evidence>
<accession>A0A453AYV4</accession>